<dbReference type="HOGENOM" id="CLU_837270_0_0_1"/>
<keyword evidence="3" id="KW-1185">Reference proteome</keyword>
<accession>A0A0C3LDP3</accession>
<gene>
    <name evidence="2" type="ORF">M407DRAFT_30778</name>
</gene>
<dbReference type="AlphaFoldDB" id="A0A0C3LDP3"/>
<name>A0A0C3LDP3_9AGAM</name>
<dbReference type="OrthoDB" id="10522076at2759"/>
<proteinExistence type="predicted"/>
<evidence type="ECO:0000313" key="3">
    <source>
        <dbReference type="Proteomes" id="UP000054248"/>
    </source>
</evidence>
<feature type="compositionally biased region" description="Basic residues" evidence="1">
    <location>
        <begin position="1"/>
        <end position="10"/>
    </location>
</feature>
<organism evidence="2 3">
    <name type="scientific">Tulasnella calospora MUT 4182</name>
    <dbReference type="NCBI Taxonomy" id="1051891"/>
    <lineage>
        <taxon>Eukaryota</taxon>
        <taxon>Fungi</taxon>
        <taxon>Dikarya</taxon>
        <taxon>Basidiomycota</taxon>
        <taxon>Agaricomycotina</taxon>
        <taxon>Agaricomycetes</taxon>
        <taxon>Cantharellales</taxon>
        <taxon>Tulasnellaceae</taxon>
        <taxon>Tulasnella</taxon>
    </lineage>
</organism>
<feature type="compositionally biased region" description="Basic and acidic residues" evidence="1">
    <location>
        <begin position="60"/>
        <end position="69"/>
    </location>
</feature>
<feature type="region of interest" description="Disordered" evidence="1">
    <location>
        <begin position="1"/>
        <end position="69"/>
    </location>
</feature>
<reference evidence="2 3" key="1">
    <citation type="submission" date="2014-04" db="EMBL/GenBank/DDBJ databases">
        <authorList>
            <consortium name="DOE Joint Genome Institute"/>
            <person name="Kuo A."/>
            <person name="Girlanda M."/>
            <person name="Perotto S."/>
            <person name="Kohler A."/>
            <person name="Nagy L.G."/>
            <person name="Floudas D."/>
            <person name="Copeland A."/>
            <person name="Barry K.W."/>
            <person name="Cichocki N."/>
            <person name="Veneault-Fourrey C."/>
            <person name="LaButti K."/>
            <person name="Lindquist E.A."/>
            <person name="Lipzen A."/>
            <person name="Lundell T."/>
            <person name="Morin E."/>
            <person name="Murat C."/>
            <person name="Sun H."/>
            <person name="Tunlid A."/>
            <person name="Henrissat B."/>
            <person name="Grigoriev I.V."/>
            <person name="Hibbett D.S."/>
            <person name="Martin F."/>
            <person name="Nordberg H.P."/>
            <person name="Cantor M.N."/>
            <person name="Hua S.X."/>
        </authorList>
    </citation>
    <scope>NUCLEOTIDE SEQUENCE [LARGE SCALE GENOMIC DNA]</scope>
    <source>
        <strain evidence="2 3">MUT 4182</strain>
    </source>
</reference>
<protein>
    <submittedName>
        <fullName evidence="2">Uncharacterized protein</fullName>
    </submittedName>
</protein>
<evidence type="ECO:0000256" key="1">
    <source>
        <dbReference type="SAM" id="MobiDB-lite"/>
    </source>
</evidence>
<evidence type="ECO:0000313" key="2">
    <source>
        <dbReference type="EMBL" id="KIO19587.1"/>
    </source>
</evidence>
<dbReference type="Proteomes" id="UP000054248">
    <property type="component" value="Unassembled WGS sequence"/>
</dbReference>
<reference evidence="3" key="2">
    <citation type="submission" date="2015-01" db="EMBL/GenBank/DDBJ databases">
        <title>Evolutionary Origins and Diversification of the Mycorrhizal Mutualists.</title>
        <authorList>
            <consortium name="DOE Joint Genome Institute"/>
            <consortium name="Mycorrhizal Genomics Consortium"/>
            <person name="Kohler A."/>
            <person name="Kuo A."/>
            <person name="Nagy L.G."/>
            <person name="Floudas D."/>
            <person name="Copeland A."/>
            <person name="Barry K.W."/>
            <person name="Cichocki N."/>
            <person name="Veneault-Fourrey C."/>
            <person name="LaButti K."/>
            <person name="Lindquist E.A."/>
            <person name="Lipzen A."/>
            <person name="Lundell T."/>
            <person name="Morin E."/>
            <person name="Murat C."/>
            <person name="Riley R."/>
            <person name="Ohm R."/>
            <person name="Sun H."/>
            <person name="Tunlid A."/>
            <person name="Henrissat B."/>
            <person name="Grigoriev I.V."/>
            <person name="Hibbett D.S."/>
            <person name="Martin F."/>
        </authorList>
    </citation>
    <scope>NUCLEOTIDE SEQUENCE [LARGE SCALE GENOMIC DNA]</scope>
    <source>
        <strain evidence="3">MUT 4182</strain>
    </source>
</reference>
<sequence>MSTRDHKRSISKVSDAPDGRTYGPAGGITFFTTHAKPKPRKIHPTSDAPTAGTPTNQPEDEAKKKAEAEKERKAKLFDDFVEKHGKPMQLQEDSGSIRFIKQAFPRFAPTYKWVQNGVTSRVQINDIIEATESGKSWVWAQLFGVATPELSHLKVLEDAMRRIEAIEPVEGFKAKDYTLSLAPKANGKFFPSIAIICDNDEARRRIFTTGSFSYHAEKDGELGVFIQAADSIGTAIILDFENAPSDPKQFLEGCWKLFRNVILLTKSEKEGKKGEPIPVEFKYGRVTRTTARDSKEDPRTDTWRVAFKADNKKIKDWTYPKTAGMNGSRGEV</sequence>
<dbReference type="EMBL" id="KN823214">
    <property type="protein sequence ID" value="KIO19587.1"/>
    <property type="molecule type" value="Genomic_DNA"/>
</dbReference>